<reference evidence="7" key="1">
    <citation type="submission" date="2020-11" db="EMBL/GenBank/DDBJ databases">
        <title>Gallus gallus (Chicken) genome, bGalGal1, GRCg7b, maternal haplotype autosomes + Z &amp; W.</title>
        <authorList>
            <person name="Warren W."/>
            <person name="Formenti G."/>
            <person name="Fedrigo O."/>
            <person name="Haase B."/>
            <person name="Mountcastle J."/>
            <person name="Balacco J."/>
            <person name="Tracey A."/>
            <person name="Schneider V."/>
            <person name="Okimoto R."/>
            <person name="Cheng H."/>
            <person name="Hawken R."/>
            <person name="Howe K."/>
            <person name="Jarvis E.D."/>
        </authorList>
    </citation>
    <scope>NUCLEOTIDE SEQUENCE [LARGE SCALE GENOMIC DNA]</scope>
    <source>
        <strain evidence="7">Broiler</strain>
    </source>
</reference>
<feature type="signal peptide" evidence="6">
    <location>
        <begin position="1"/>
        <end position="17"/>
    </location>
</feature>
<evidence type="ECO:0000256" key="5">
    <source>
        <dbReference type="SAM" id="MobiDB-lite"/>
    </source>
</evidence>
<dbReference type="GO" id="GO:0061844">
    <property type="term" value="P:antimicrobial humoral immune response mediated by antimicrobial peptide"/>
    <property type="evidence" value="ECO:0000318"/>
    <property type="project" value="GO_Central"/>
</dbReference>
<keyword evidence="3" id="KW-0964">Secreted</keyword>
<dbReference type="GO" id="GO:0005615">
    <property type="term" value="C:extracellular space"/>
    <property type="evidence" value="ECO:0000318"/>
    <property type="project" value="GO_Central"/>
</dbReference>
<dbReference type="GO" id="GO:0050829">
    <property type="term" value="P:defense response to Gram-negative bacterium"/>
    <property type="evidence" value="ECO:0000318"/>
    <property type="project" value="GO_Central"/>
</dbReference>
<dbReference type="FunFam" id="3.10.450.10:FF:000003">
    <property type="entry name" value="Cathelicidin antimicrobial peptide"/>
    <property type="match status" value="1"/>
</dbReference>
<sequence length="153" mass="16240">MLSCWVLLLALLGGVCALPAPLSYPQALIQAVDSYNQRPEVQNAFRLLSADPEPGPGIDLSTLRALNFTIMETECTPSARLPVDDCDFKENGVRMGRATVGRAAGEHEVTRCVSPGHQGLLGAGERPAGHSRDQSTLQRRLVGCECGVRGVGG</sequence>
<organism evidence="7 8">
    <name type="scientific">Gallus gallus</name>
    <name type="common">Chicken</name>
    <dbReference type="NCBI Taxonomy" id="9031"/>
    <lineage>
        <taxon>Eukaryota</taxon>
        <taxon>Metazoa</taxon>
        <taxon>Chordata</taxon>
        <taxon>Craniata</taxon>
        <taxon>Vertebrata</taxon>
        <taxon>Euteleostomi</taxon>
        <taxon>Archelosauria</taxon>
        <taxon>Archosauria</taxon>
        <taxon>Dinosauria</taxon>
        <taxon>Saurischia</taxon>
        <taxon>Theropoda</taxon>
        <taxon>Coelurosauria</taxon>
        <taxon>Aves</taxon>
        <taxon>Neognathae</taxon>
        <taxon>Galloanserae</taxon>
        <taxon>Galliformes</taxon>
        <taxon>Phasianidae</taxon>
        <taxon>Phasianinae</taxon>
        <taxon>Gallus</taxon>
    </lineage>
</organism>
<accession>A0A8V1ACR4</accession>
<evidence type="ECO:0000256" key="4">
    <source>
        <dbReference type="ARBA" id="ARBA00023157"/>
    </source>
</evidence>
<evidence type="ECO:0000256" key="1">
    <source>
        <dbReference type="ARBA" id="ARBA00004613"/>
    </source>
</evidence>
<keyword evidence="6" id="KW-0732">Signal</keyword>
<dbReference type="Ensembl" id="ENSGALT00010067124.1">
    <property type="protein sequence ID" value="ENSGALP00010041028.1"/>
    <property type="gene ID" value="ENSGALG00010027697.1"/>
</dbReference>
<proteinExistence type="inferred from homology"/>
<dbReference type="Pfam" id="PF00666">
    <property type="entry name" value="Cathelicidins"/>
    <property type="match status" value="1"/>
</dbReference>
<dbReference type="PANTHER" id="PTHR10206:SF0">
    <property type="entry name" value="CATHELICIDIN B1-RELATED"/>
    <property type="match status" value="1"/>
</dbReference>
<name>A0A8V1ACR4_CHICK</name>
<dbReference type="InterPro" id="IPR046350">
    <property type="entry name" value="Cystatin_sf"/>
</dbReference>
<comment type="similarity">
    <text evidence="2">Belongs to the cathelicidin family.</text>
</comment>
<dbReference type="Proteomes" id="UP000000539">
    <property type="component" value="Chromosome 2"/>
</dbReference>
<feature type="region of interest" description="Disordered" evidence="5">
    <location>
        <begin position="115"/>
        <end position="134"/>
    </location>
</feature>
<feature type="chain" id="PRO_5036503047" evidence="6">
    <location>
        <begin position="18"/>
        <end position="153"/>
    </location>
</feature>
<dbReference type="GO" id="GO:0045087">
    <property type="term" value="P:innate immune response"/>
    <property type="evidence" value="ECO:0000318"/>
    <property type="project" value="GO_Central"/>
</dbReference>
<dbReference type="GO" id="GO:0050830">
    <property type="term" value="P:defense response to Gram-positive bacterium"/>
    <property type="evidence" value="ECO:0000318"/>
    <property type="project" value="GO_Central"/>
</dbReference>
<dbReference type="PANTHER" id="PTHR10206">
    <property type="entry name" value="CATHELICIDIN"/>
    <property type="match status" value="1"/>
</dbReference>
<dbReference type="GeneTree" id="ENSGT00390000000410"/>
<dbReference type="GO" id="GO:0001530">
    <property type="term" value="F:lipopolysaccharide binding"/>
    <property type="evidence" value="ECO:0000318"/>
    <property type="project" value="GO_Central"/>
</dbReference>
<protein>
    <submittedName>
        <fullName evidence="7">Cathelicidin-2</fullName>
    </submittedName>
</protein>
<evidence type="ECO:0000256" key="2">
    <source>
        <dbReference type="ARBA" id="ARBA00005320"/>
    </source>
</evidence>
<evidence type="ECO:0000313" key="8">
    <source>
        <dbReference type="Proteomes" id="UP000000539"/>
    </source>
</evidence>
<evidence type="ECO:0000313" key="7">
    <source>
        <dbReference type="Ensembl" id="ENSGALP00010041028.1"/>
    </source>
</evidence>
<gene>
    <name evidence="7" type="primary">CATH2</name>
</gene>
<reference evidence="7" key="3">
    <citation type="submission" date="2025-09" db="UniProtKB">
        <authorList>
            <consortium name="Ensembl"/>
        </authorList>
    </citation>
    <scope>IDENTIFICATION</scope>
    <source>
        <strain evidence="7">broiler</strain>
    </source>
</reference>
<evidence type="ECO:0000256" key="6">
    <source>
        <dbReference type="SAM" id="SignalP"/>
    </source>
</evidence>
<dbReference type="AlphaFoldDB" id="A0A8V1ACR4"/>
<keyword evidence="4" id="KW-1015">Disulfide bond</keyword>
<evidence type="ECO:0000256" key="3">
    <source>
        <dbReference type="ARBA" id="ARBA00022525"/>
    </source>
</evidence>
<comment type="subcellular location">
    <subcellularLocation>
        <location evidence="1">Secreted</location>
    </subcellularLocation>
</comment>
<reference evidence="7" key="2">
    <citation type="submission" date="2025-08" db="UniProtKB">
        <authorList>
            <consortium name="Ensembl"/>
        </authorList>
    </citation>
    <scope>IDENTIFICATION</scope>
    <source>
        <strain evidence="7">broiler</strain>
    </source>
</reference>
<dbReference type="Gene3D" id="3.10.450.10">
    <property type="match status" value="1"/>
</dbReference>
<keyword evidence="8" id="KW-1185">Reference proteome</keyword>
<dbReference type="SUPFAM" id="SSF54403">
    <property type="entry name" value="Cystatin/monellin"/>
    <property type="match status" value="1"/>
</dbReference>
<dbReference type="InterPro" id="IPR001894">
    <property type="entry name" value="Cathelicidin-like"/>
</dbReference>